<accession>A0AB35Y551</accession>
<name>A0AB35Y551_9FIRM</name>
<evidence type="ECO:0000313" key="2">
    <source>
        <dbReference type="Proteomes" id="UP001373196"/>
    </source>
</evidence>
<comment type="caution">
    <text evidence="1">The sequence shown here is derived from an EMBL/GenBank/DDBJ whole genome shotgun (WGS) entry which is preliminary data.</text>
</comment>
<reference evidence="1" key="1">
    <citation type="submission" date="2024-03" db="EMBL/GenBank/DDBJ databases">
        <authorList>
            <person name="Plomp N."/>
            <person name="Harmsen H.J."/>
        </authorList>
    </citation>
    <scope>NUCLEOTIDE SEQUENCE</scope>
    <source>
        <strain evidence="1">HTF-128</strain>
    </source>
</reference>
<dbReference type="RefSeq" id="WP_339395837.1">
    <property type="nucleotide sequence ID" value="NZ_JBBFGL010000010.1"/>
</dbReference>
<proteinExistence type="predicted"/>
<gene>
    <name evidence="1" type="ORF">WF834_10250</name>
</gene>
<organism evidence="1 2">
    <name type="scientific">Faecalibacterium wellingii</name>
    <dbReference type="NCBI Taxonomy" id="2929491"/>
    <lineage>
        <taxon>Bacteria</taxon>
        <taxon>Bacillati</taxon>
        <taxon>Bacillota</taxon>
        <taxon>Clostridia</taxon>
        <taxon>Eubacteriales</taxon>
        <taxon>Oscillospiraceae</taxon>
        <taxon>Faecalibacterium</taxon>
    </lineage>
</organism>
<protein>
    <recommendedName>
        <fullName evidence="3">N-acetyltransferase domain-containing protein</fullName>
    </recommendedName>
</protein>
<dbReference type="SUPFAM" id="SSF55729">
    <property type="entry name" value="Acyl-CoA N-acyltransferases (Nat)"/>
    <property type="match status" value="1"/>
</dbReference>
<evidence type="ECO:0008006" key="3">
    <source>
        <dbReference type="Google" id="ProtNLM"/>
    </source>
</evidence>
<dbReference type="AlphaFoldDB" id="A0AB35Y551"/>
<dbReference type="Gene3D" id="3.40.630.30">
    <property type="match status" value="1"/>
</dbReference>
<evidence type="ECO:0000313" key="1">
    <source>
        <dbReference type="EMBL" id="MEJ5196541.1"/>
    </source>
</evidence>
<dbReference type="EMBL" id="JBBFGL010000010">
    <property type="protein sequence ID" value="MEJ5196541.1"/>
    <property type="molecule type" value="Genomic_DNA"/>
</dbReference>
<dbReference type="InterPro" id="IPR016181">
    <property type="entry name" value="Acyl_CoA_acyltransferase"/>
</dbReference>
<dbReference type="Proteomes" id="UP001373196">
    <property type="component" value="Unassembled WGS sequence"/>
</dbReference>
<sequence length="271" mass="30413">MYRLMQPEDKPAVLALWQSQRNESEEFAKKAIEQFAGEQNVYVAEENDEIAAVALAVPVTLQGRTGTYLYGLCGEGSLILAGLVDYLCAQQKLRGAGFTVAVPTGPEQAAFLQDKGFAWAFPLRCLPREVERNLWSQAEFDSVTAKKLCELRERFWPDTVQFSPERMAVVLGDLYSAGATIVSTEQAYGIYFRKEDTLYFVELQADNDRAAEVLMEAAREKEVIVEKAVITVGAAQPLFLGEGKRQEYGMIRFDAEPFDVSESYMRLMLEN</sequence>